<sequence length="302" mass="32793">MPYVVTENCIACKYMDCVDVCPVECFYEGENMLVIHPDQCIDCGICERECPAAAIRPDTEPGLHVWLDLNRHYSGIWPRVHQKRAPPDNADIMNGAAAKFSIFRKSGSGRLARRRMSHTLKLIDGGAVNHAHLPLKGSTTPAVSPREFKDAMSALAFTVAVASSAHGGERIGRTITSFMPLSAEPPLLMISIDASSRMVDLVAASRRFSVAALSRGQEEIADVFAGKGNLPDRFSIGQWDSWPSGSPRLAGALLSLDCELVGSVDVADHILFVGAITESIPDPSRKALLWSDRSYTGRETRG</sequence>
<protein>
    <recommendedName>
        <fullName evidence="9">Ferredoxin</fullName>
    </recommendedName>
</protein>
<keyword evidence="5 9" id="KW-0249">Electron transport</keyword>
<dbReference type="Gene3D" id="3.30.70.20">
    <property type="match status" value="1"/>
</dbReference>
<evidence type="ECO:0000313" key="12">
    <source>
        <dbReference type="Proteomes" id="UP000017668"/>
    </source>
</evidence>
<comment type="function">
    <text evidence="9">Ferredoxins are iron-sulfur proteins that transfer electrons in a wide variety of metabolic reactions.</text>
</comment>
<keyword evidence="12" id="KW-1185">Reference proteome</keyword>
<dbReference type="PRINTS" id="PR00354">
    <property type="entry name" value="7FE8SFRDOXIN"/>
</dbReference>
<dbReference type="InterPro" id="IPR054829">
    <property type="entry name" value="FdxA"/>
</dbReference>
<organism evidence="11 12">
    <name type="scientific">Bradyrhizobium lupini HPC(L)</name>
    <dbReference type="NCBI Taxonomy" id="1229491"/>
    <lineage>
        <taxon>Bacteria</taxon>
        <taxon>Pseudomonadati</taxon>
        <taxon>Pseudomonadota</taxon>
        <taxon>Alphaproteobacteria</taxon>
        <taxon>Hyphomicrobiales</taxon>
        <taxon>Nitrobacteraceae</taxon>
        <taxon>Bradyrhizobium</taxon>
    </lineage>
</organism>
<dbReference type="InterPro" id="IPR002563">
    <property type="entry name" value="Flavin_Rdtase-like_dom"/>
</dbReference>
<accession>A0ABN0HS82</accession>
<dbReference type="SUPFAM" id="SSF54862">
    <property type="entry name" value="4Fe-4S ferredoxins"/>
    <property type="match status" value="1"/>
</dbReference>
<proteinExistence type="predicted"/>
<keyword evidence="8 9" id="KW-0411">Iron-sulfur</keyword>
<keyword evidence="4 9" id="KW-0479">Metal-binding</keyword>
<evidence type="ECO:0000256" key="7">
    <source>
        <dbReference type="ARBA" id="ARBA00023004"/>
    </source>
</evidence>
<evidence type="ECO:0000259" key="10">
    <source>
        <dbReference type="PROSITE" id="PS51379"/>
    </source>
</evidence>
<evidence type="ECO:0000256" key="4">
    <source>
        <dbReference type="ARBA" id="ARBA00022723"/>
    </source>
</evidence>
<keyword evidence="9" id="KW-0677">Repeat</keyword>
<feature type="domain" description="4Fe-4S ferredoxin-type" evidence="10">
    <location>
        <begin position="1"/>
        <end position="30"/>
    </location>
</feature>
<evidence type="ECO:0000256" key="1">
    <source>
        <dbReference type="ARBA" id="ARBA00001966"/>
    </source>
</evidence>
<dbReference type="InterPro" id="IPR017896">
    <property type="entry name" value="4Fe4S_Fe-S-bd"/>
</dbReference>
<dbReference type="PROSITE" id="PS00198">
    <property type="entry name" value="4FE4S_FER_1"/>
    <property type="match status" value="1"/>
</dbReference>
<dbReference type="SMART" id="SM00903">
    <property type="entry name" value="Flavin_Reduct"/>
    <property type="match status" value="1"/>
</dbReference>
<evidence type="ECO:0000256" key="8">
    <source>
        <dbReference type="ARBA" id="ARBA00023014"/>
    </source>
</evidence>
<keyword evidence="6" id="KW-0560">Oxidoreductase</keyword>
<keyword evidence="3 9" id="KW-0004">4Fe-4S</keyword>
<dbReference type="Pfam" id="PF01613">
    <property type="entry name" value="Flavin_Reduct"/>
    <property type="match status" value="1"/>
</dbReference>
<dbReference type="InterPro" id="IPR000813">
    <property type="entry name" value="7Fe_ferredoxin"/>
</dbReference>
<gene>
    <name evidence="11" type="ORF">C241_01189</name>
</gene>
<dbReference type="Pfam" id="PF11953">
    <property type="entry name" value="DUF3470"/>
    <property type="match status" value="1"/>
</dbReference>
<dbReference type="Pfam" id="PF00037">
    <property type="entry name" value="Fer4"/>
    <property type="match status" value="1"/>
</dbReference>
<dbReference type="InterPro" id="IPR017900">
    <property type="entry name" value="4Fe4S_Fe_S_CS"/>
</dbReference>
<keyword evidence="2 9" id="KW-0813">Transport</keyword>
<comment type="cofactor">
    <cofactor evidence="1 9">
        <name>[4Fe-4S] cluster</name>
        <dbReference type="ChEBI" id="CHEBI:49883"/>
    </cofactor>
</comment>
<dbReference type="Proteomes" id="UP000017668">
    <property type="component" value="Unassembled WGS sequence"/>
</dbReference>
<dbReference type="NCBIfam" id="NF045490">
    <property type="entry name" value="FdxA_Protbact"/>
    <property type="match status" value="1"/>
</dbReference>
<reference evidence="11 12" key="1">
    <citation type="journal article" date="2013" name="Genome Announc.">
        <title>Genome Sequence of Rhizobium lupini HPC(L) Isolated from Saline Desert Soil, Kutch (Gujarat).</title>
        <authorList>
            <person name="Agarwal L."/>
            <person name="Purohit H.J."/>
        </authorList>
    </citation>
    <scope>NUCLEOTIDE SEQUENCE [LARGE SCALE GENOMIC DNA]</scope>
    <source>
        <strain evidence="12">HPC(L)</strain>
    </source>
</reference>
<evidence type="ECO:0000256" key="6">
    <source>
        <dbReference type="ARBA" id="ARBA00023002"/>
    </source>
</evidence>
<evidence type="ECO:0000256" key="3">
    <source>
        <dbReference type="ARBA" id="ARBA00022485"/>
    </source>
</evidence>
<dbReference type="SUPFAM" id="SSF50475">
    <property type="entry name" value="FMN-binding split barrel"/>
    <property type="match status" value="1"/>
</dbReference>
<comment type="cofactor">
    <cofactor evidence="9">
        <name>[3Fe-4S] cluster</name>
        <dbReference type="ChEBI" id="CHEBI:21137"/>
    </cofactor>
</comment>
<dbReference type="PROSITE" id="PS51379">
    <property type="entry name" value="4FE4S_FER_2"/>
    <property type="match status" value="2"/>
</dbReference>
<keyword evidence="7 9" id="KW-0408">Iron</keyword>
<dbReference type="InterPro" id="IPR022569">
    <property type="entry name" value="Fd_C"/>
</dbReference>
<evidence type="ECO:0000256" key="9">
    <source>
        <dbReference type="RuleBase" id="RU364098"/>
    </source>
</evidence>
<evidence type="ECO:0000256" key="2">
    <source>
        <dbReference type="ARBA" id="ARBA00022448"/>
    </source>
</evidence>
<dbReference type="Gene3D" id="2.30.110.10">
    <property type="entry name" value="Electron Transport, Fmn-binding Protein, Chain A"/>
    <property type="match status" value="1"/>
</dbReference>
<dbReference type="EMBL" id="AMQQ01000002">
    <property type="protein sequence ID" value="EKJ97468.1"/>
    <property type="molecule type" value="Genomic_DNA"/>
</dbReference>
<evidence type="ECO:0000313" key="11">
    <source>
        <dbReference type="EMBL" id="EKJ97468.1"/>
    </source>
</evidence>
<comment type="caution">
    <text evidence="11">The sequence shown here is derived from an EMBL/GenBank/DDBJ whole genome shotgun (WGS) entry which is preliminary data.</text>
</comment>
<dbReference type="InterPro" id="IPR050268">
    <property type="entry name" value="NADH-dep_flavin_reductase"/>
</dbReference>
<dbReference type="InterPro" id="IPR012349">
    <property type="entry name" value="Split_barrel_FMN-bd"/>
</dbReference>
<name>A0ABN0HS82_RHILU</name>
<feature type="domain" description="4Fe-4S ferredoxin-type" evidence="10">
    <location>
        <begin position="31"/>
        <end position="60"/>
    </location>
</feature>
<dbReference type="PANTHER" id="PTHR30466:SF1">
    <property type="entry name" value="FMN REDUCTASE (NADH) RUTF"/>
    <property type="match status" value="1"/>
</dbReference>
<evidence type="ECO:0000256" key="5">
    <source>
        <dbReference type="ARBA" id="ARBA00022982"/>
    </source>
</evidence>
<dbReference type="PANTHER" id="PTHR30466">
    <property type="entry name" value="FLAVIN REDUCTASE"/>
    <property type="match status" value="1"/>
</dbReference>
<keyword evidence="9" id="KW-0003">3Fe-4S</keyword>